<proteinExistence type="predicted"/>
<name>A0A3M7QJV7_BRAPC</name>
<sequence length="68" mass="7634">MARRKTKTHCENNLIAHDHTVSKQENQFGRVLTVQAVFTICILLTGQNFVQFLSQVDSTGELGAIFLN</sequence>
<evidence type="ECO:0000313" key="1">
    <source>
        <dbReference type="EMBL" id="RNA11726.1"/>
    </source>
</evidence>
<organism evidence="1 2">
    <name type="scientific">Brachionus plicatilis</name>
    <name type="common">Marine rotifer</name>
    <name type="synonym">Brachionus muelleri</name>
    <dbReference type="NCBI Taxonomy" id="10195"/>
    <lineage>
        <taxon>Eukaryota</taxon>
        <taxon>Metazoa</taxon>
        <taxon>Spiralia</taxon>
        <taxon>Gnathifera</taxon>
        <taxon>Rotifera</taxon>
        <taxon>Eurotatoria</taxon>
        <taxon>Monogononta</taxon>
        <taxon>Pseudotrocha</taxon>
        <taxon>Ploima</taxon>
        <taxon>Brachionidae</taxon>
        <taxon>Brachionus</taxon>
    </lineage>
</organism>
<evidence type="ECO:0000313" key="2">
    <source>
        <dbReference type="Proteomes" id="UP000276133"/>
    </source>
</evidence>
<dbReference type="EMBL" id="REGN01005874">
    <property type="protein sequence ID" value="RNA11726.1"/>
    <property type="molecule type" value="Genomic_DNA"/>
</dbReference>
<dbReference type="AlphaFoldDB" id="A0A3M7QJV7"/>
<protein>
    <submittedName>
        <fullName evidence="1">Uncharacterized protein</fullName>
    </submittedName>
</protein>
<comment type="caution">
    <text evidence="1">The sequence shown here is derived from an EMBL/GenBank/DDBJ whole genome shotgun (WGS) entry which is preliminary data.</text>
</comment>
<accession>A0A3M7QJV7</accession>
<keyword evidence="2" id="KW-1185">Reference proteome</keyword>
<gene>
    <name evidence="1" type="ORF">BpHYR1_034179</name>
</gene>
<reference evidence="1 2" key="1">
    <citation type="journal article" date="2018" name="Sci. Rep.">
        <title>Genomic signatures of local adaptation to the degree of environmental predictability in rotifers.</title>
        <authorList>
            <person name="Franch-Gras L."/>
            <person name="Hahn C."/>
            <person name="Garcia-Roger E.M."/>
            <person name="Carmona M.J."/>
            <person name="Serra M."/>
            <person name="Gomez A."/>
        </authorList>
    </citation>
    <scope>NUCLEOTIDE SEQUENCE [LARGE SCALE GENOMIC DNA]</scope>
    <source>
        <strain evidence="1">HYR1</strain>
    </source>
</reference>
<dbReference type="Proteomes" id="UP000276133">
    <property type="component" value="Unassembled WGS sequence"/>
</dbReference>